<dbReference type="InterPro" id="IPR019554">
    <property type="entry name" value="Soluble_ligand-bd"/>
</dbReference>
<sequence length="378" mass="38159">MWASGCARWSSAGRLRRLHRRTESRASGGSVLTSRPVKPAARAGGRLCGMSPVSHRGRRRLDPTEPVERLRGLLAEDIDHAGPESPTEEFASETSGTQDSAFSGPDVPAVDDTGAEFPEPNDPPEQWRTPLRWRLPWPALLMAGLAVAAVVATVLFRVLGADGGAVTGTPEKTAPSEAFVTQGAAVPESAGVALPGVSPGGDGQDLVVHVVGEVRKPGVVEVAQGARVSDAVEAAGGLTDAAVVDGVNLAAPVSDGAQVAIPDAAEAAAARTRPPAPVSGTAGSGTAGASGSEGAVAAGQPPAVNTEADTEAGTAGLVNLNTATVAELEELPKVGPVLAQRIVDHRDQVGGFRSVAELDDVGGIGPAMMTALEPLVTV</sequence>
<gene>
    <name evidence="4" type="ORF">EDL96_02590</name>
</gene>
<evidence type="ECO:0000259" key="3">
    <source>
        <dbReference type="Pfam" id="PF10531"/>
    </source>
</evidence>
<comment type="caution">
    <text evidence="4">The sequence shown here is derived from an EMBL/GenBank/DDBJ whole genome shotgun (WGS) entry which is preliminary data.</text>
</comment>
<proteinExistence type="predicted"/>
<organism evidence="4 5">
    <name type="scientific">Kocuria soli</name>
    <dbReference type="NCBI Taxonomy" id="2485125"/>
    <lineage>
        <taxon>Bacteria</taxon>
        <taxon>Bacillati</taxon>
        <taxon>Actinomycetota</taxon>
        <taxon>Actinomycetes</taxon>
        <taxon>Micrococcales</taxon>
        <taxon>Micrococcaceae</taxon>
        <taxon>Kocuria</taxon>
    </lineage>
</organism>
<keyword evidence="5" id="KW-1185">Reference proteome</keyword>
<keyword evidence="2" id="KW-1133">Transmembrane helix</keyword>
<dbReference type="AlphaFoldDB" id="A0A3N3ZT23"/>
<dbReference type="GO" id="GO:0015627">
    <property type="term" value="C:type II protein secretion system complex"/>
    <property type="evidence" value="ECO:0007669"/>
    <property type="project" value="TreeGrafter"/>
</dbReference>
<dbReference type="InterPro" id="IPR051675">
    <property type="entry name" value="Endo/Exo/Phosphatase_dom_1"/>
</dbReference>
<name>A0A3N3ZT23_9MICC</name>
<keyword evidence="2" id="KW-0472">Membrane</keyword>
<dbReference type="Pfam" id="PF12836">
    <property type="entry name" value="HHH_3"/>
    <property type="match status" value="1"/>
</dbReference>
<feature type="domain" description="Soluble ligand binding" evidence="3">
    <location>
        <begin position="207"/>
        <end position="259"/>
    </location>
</feature>
<keyword evidence="2" id="KW-0812">Transmembrane</keyword>
<dbReference type="PANTHER" id="PTHR21180">
    <property type="entry name" value="ENDONUCLEASE/EXONUCLEASE/PHOSPHATASE FAMILY DOMAIN-CONTAINING PROTEIN 1"/>
    <property type="match status" value="1"/>
</dbReference>
<protein>
    <submittedName>
        <fullName evidence="4">ComEA family DNA-binding protein</fullName>
    </submittedName>
</protein>
<evidence type="ECO:0000313" key="5">
    <source>
        <dbReference type="Proteomes" id="UP000270616"/>
    </source>
</evidence>
<reference evidence="4 5" key="1">
    <citation type="submission" date="2018-10" db="EMBL/GenBank/DDBJ databases">
        <title>Kocuria sp. M5W7-7, whole genome shotgun sequence.</title>
        <authorList>
            <person name="Tuo L."/>
        </authorList>
    </citation>
    <scope>NUCLEOTIDE SEQUENCE [LARGE SCALE GENOMIC DNA]</scope>
    <source>
        <strain evidence="4 5">M5W7-7</strain>
    </source>
</reference>
<dbReference type="SUPFAM" id="SSF47781">
    <property type="entry name" value="RuvA domain 2-like"/>
    <property type="match status" value="1"/>
</dbReference>
<dbReference type="Pfam" id="PF10531">
    <property type="entry name" value="SLBB"/>
    <property type="match status" value="1"/>
</dbReference>
<dbReference type="Proteomes" id="UP000270616">
    <property type="component" value="Unassembled WGS sequence"/>
</dbReference>
<accession>A0A3N3ZT23</accession>
<feature type="transmembrane region" description="Helical" evidence="2">
    <location>
        <begin position="137"/>
        <end position="159"/>
    </location>
</feature>
<feature type="region of interest" description="Disordered" evidence="1">
    <location>
        <begin position="266"/>
        <end position="307"/>
    </location>
</feature>
<dbReference type="InterPro" id="IPR010994">
    <property type="entry name" value="RuvA_2-like"/>
</dbReference>
<evidence type="ECO:0000313" key="4">
    <source>
        <dbReference type="EMBL" id="ROZ64742.1"/>
    </source>
</evidence>
<dbReference type="GO" id="GO:0003677">
    <property type="term" value="F:DNA binding"/>
    <property type="evidence" value="ECO:0007669"/>
    <property type="project" value="UniProtKB-KW"/>
</dbReference>
<feature type="compositionally biased region" description="Polar residues" evidence="1">
    <location>
        <begin position="92"/>
        <end position="101"/>
    </location>
</feature>
<evidence type="ECO:0000256" key="2">
    <source>
        <dbReference type="SAM" id="Phobius"/>
    </source>
</evidence>
<feature type="compositionally biased region" description="Basic and acidic residues" evidence="1">
    <location>
        <begin position="60"/>
        <end position="71"/>
    </location>
</feature>
<dbReference type="EMBL" id="RKMF01000002">
    <property type="protein sequence ID" value="ROZ64742.1"/>
    <property type="molecule type" value="Genomic_DNA"/>
</dbReference>
<dbReference type="GO" id="GO:0015628">
    <property type="term" value="P:protein secretion by the type II secretion system"/>
    <property type="evidence" value="ECO:0007669"/>
    <property type="project" value="TreeGrafter"/>
</dbReference>
<feature type="region of interest" description="Disordered" evidence="1">
    <location>
        <begin position="1"/>
        <end position="127"/>
    </location>
</feature>
<dbReference type="Gene3D" id="1.10.150.320">
    <property type="entry name" value="Photosystem II 12 kDa extrinsic protein"/>
    <property type="match status" value="1"/>
</dbReference>
<dbReference type="PANTHER" id="PTHR21180:SF32">
    <property type="entry name" value="ENDONUCLEASE_EXONUCLEASE_PHOSPHATASE FAMILY DOMAIN-CONTAINING PROTEIN 1"/>
    <property type="match status" value="1"/>
</dbReference>
<evidence type="ECO:0000256" key="1">
    <source>
        <dbReference type="SAM" id="MobiDB-lite"/>
    </source>
</evidence>
<feature type="compositionally biased region" description="Low complexity" evidence="1">
    <location>
        <begin position="289"/>
        <end position="299"/>
    </location>
</feature>
<dbReference type="Gene3D" id="3.10.560.10">
    <property type="entry name" value="Outer membrane lipoprotein wza domain like"/>
    <property type="match status" value="1"/>
</dbReference>
<keyword evidence="4" id="KW-0238">DNA-binding</keyword>
<feature type="compositionally biased region" description="Low complexity" evidence="1">
    <location>
        <begin position="266"/>
        <end position="281"/>
    </location>
</feature>